<keyword evidence="9" id="KW-1185">Reference proteome</keyword>
<keyword evidence="3 7" id="KW-1133">Transmembrane helix</keyword>
<accession>A0ABM8APH6</accession>
<feature type="site" description="Important for catalytic activity" evidence="7">
    <location>
        <position position="227"/>
    </location>
</feature>
<keyword evidence="5 7" id="KW-0456">Lyase</keyword>
<evidence type="ECO:0000256" key="2">
    <source>
        <dbReference type="ARBA" id="ARBA00022692"/>
    </source>
</evidence>
<dbReference type="EMBL" id="AP026708">
    <property type="protein sequence ID" value="BDQ33317.1"/>
    <property type="molecule type" value="Genomic_DNA"/>
</dbReference>
<dbReference type="Pfam" id="PF02618">
    <property type="entry name" value="YceG"/>
    <property type="match status" value="1"/>
</dbReference>
<evidence type="ECO:0000256" key="6">
    <source>
        <dbReference type="ARBA" id="ARBA00023316"/>
    </source>
</evidence>
<reference evidence="8" key="1">
    <citation type="submission" date="2022-08" db="EMBL/GenBank/DDBJ databases">
        <title>Genome Sequence of the sulphate-reducing bacterium, Pseudodesulfovibrio portus JCM14722.</title>
        <authorList>
            <person name="Kondo R."/>
            <person name="Kataoka T."/>
        </authorList>
    </citation>
    <scope>NUCLEOTIDE SEQUENCE</scope>
    <source>
        <strain evidence="8">JCM 14722</strain>
    </source>
</reference>
<evidence type="ECO:0000256" key="5">
    <source>
        <dbReference type="ARBA" id="ARBA00023239"/>
    </source>
</evidence>
<protein>
    <recommendedName>
        <fullName evidence="7">Endolytic murein transglycosylase</fullName>
        <ecNumber evidence="7">4.2.2.29</ecNumber>
    </recommendedName>
    <alternativeName>
        <fullName evidence="7">Peptidoglycan lytic transglycosylase</fullName>
    </alternativeName>
    <alternativeName>
        <fullName evidence="7">Peptidoglycan polymerization terminase</fullName>
    </alternativeName>
</protein>
<dbReference type="Gene3D" id="3.30.1490.480">
    <property type="entry name" value="Endolytic murein transglycosylase"/>
    <property type="match status" value="1"/>
</dbReference>
<comment type="similarity">
    <text evidence="7">Belongs to the transglycosylase MltG family.</text>
</comment>
<evidence type="ECO:0000256" key="4">
    <source>
        <dbReference type="ARBA" id="ARBA00023136"/>
    </source>
</evidence>
<dbReference type="RefSeq" id="WP_264983368.1">
    <property type="nucleotide sequence ID" value="NZ_AP026708.1"/>
</dbReference>
<evidence type="ECO:0000256" key="1">
    <source>
        <dbReference type="ARBA" id="ARBA00022475"/>
    </source>
</evidence>
<name>A0ABM8APH6_9BACT</name>
<dbReference type="EC" id="4.2.2.29" evidence="7"/>
<comment type="function">
    <text evidence="7">Functions as a peptidoglycan terminase that cleaves nascent peptidoglycan strands endolytically to terminate their elongation.</text>
</comment>
<keyword evidence="1 7" id="KW-1003">Cell membrane</keyword>
<keyword evidence="4 7" id="KW-0472">Membrane</keyword>
<dbReference type="NCBIfam" id="TIGR00247">
    <property type="entry name" value="endolytic transglycosylase MltG"/>
    <property type="match status" value="1"/>
</dbReference>
<keyword evidence="2 7" id="KW-0812">Transmembrane</keyword>
<dbReference type="Proteomes" id="UP001061361">
    <property type="component" value="Chromosome"/>
</dbReference>
<evidence type="ECO:0000256" key="3">
    <source>
        <dbReference type="ARBA" id="ARBA00022989"/>
    </source>
</evidence>
<comment type="catalytic activity">
    <reaction evidence="7">
        <text>a peptidoglycan chain = a peptidoglycan chain with N-acetyl-1,6-anhydromuramyl-[peptide] at the reducing end + a peptidoglycan chain with N-acetylglucosamine at the non-reducing end.</text>
        <dbReference type="EC" id="4.2.2.29"/>
    </reaction>
</comment>
<proteinExistence type="inferred from homology"/>
<dbReference type="PANTHER" id="PTHR30518:SF2">
    <property type="entry name" value="ENDOLYTIC MUREIN TRANSGLYCOSYLASE"/>
    <property type="match status" value="1"/>
</dbReference>
<sequence>MAGKRTILITLLALALLAGIGVGGYHWHKAWQEEQFLTVPPETPGNDVIFRVEPGQIFTTIARNLKDRGVITDARRFLKLARRTGRDASIRAGEFLLSTGWVPEKVLSELTTSAGIMKKVSVREGLTWWQTAREIDEAGLGSYAAFAQAVTDPELLDRYGIEAGDAEGYLFPETYLLTPPRGDRSRYMAETMIKEFIKNATKVWPEGLPGFKELHRAVILASLIEKETGDVTERARISGVFHNRLRKRMLIQCDPTIIYGLGPEFDGNIRKNHLLDKANPYNTYVHRGLPPGPICSPGLDALMAAVHPEKHAFLYFVAMGDGSHHFSKTLAEHNEAVAKYQLRRNRKTYRSTKQ</sequence>
<dbReference type="Gene3D" id="3.30.160.60">
    <property type="entry name" value="Classic Zinc Finger"/>
    <property type="match status" value="1"/>
</dbReference>
<dbReference type="PANTHER" id="PTHR30518">
    <property type="entry name" value="ENDOLYTIC MUREIN TRANSGLYCOSYLASE"/>
    <property type="match status" value="1"/>
</dbReference>
<organism evidence="8 9">
    <name type="scientific">Pseudodesulfovibrio portus</name>
    <dbReference type="NCBI Taxonomy" id="231439"/>
    <lineage>
        <taxon>Bacteria</taxon>
        <taxon>Pseudomonadati</taxon>
        <taxon>Thermodesulfobacteriota</taxon>
        <taxon>Desulfovibrionia</taxon>
        <taxon>Desulfovibrionales</taxon>
        <taxon>Desulfovibrionaceae</taxon>
    </lineage>
</organism>
<gene>
    <name evidence="7" type="primary">mltG</name>
    <name evidence="8" type="ORF">JCM14722_08590</name>
</gene>
<dbReference type="InterPro" id="IPR003770">
    <property type="entry name" value="MLTG-like"/>
</dbReference>
<dbReference type="HAMAP" id="MF_02065">
    <property type="entry name" value="MltG"/>
    <property type="match status" value="1"/>
</dbReference>
<evidence type="ECO:0000313" key="8">
    <source>
        <dbReference type="EMBL" id="BDQ33317.1"/>
    </source>
</evidence>
<evidence type="ECO:0000313" key="9">
    <source>
        <dbReference type="Proteomes" id="UP001061361"/>
    </source>
</evidence>
<evidence type="ECO:0000256" key="7">
    <source>
        <dbReference type="HAMAP-Rule" id="MF_02065"/>
    </source>
</evidence>
<dbReference type="CDD" id="cd08010">
    <property type="entry name" value="MltG_like"/>
    <property type="match status" value="1"/>
</dbReference>
<keyword evidence="6 7" id="KW-0961">Cell wall biogenesis/degradation</keyword>